<feature type="non-terminal residue" evidence="1">
    <location>
        <position position="111"/>
    </location>
</feature>
<dbReference type="Proteomes" id="UP000626109">
    <property type="component" value="Unassembled WGS sequence"/>
</dbReference>
<gene>
    <name evidence="1" type="ORF">PGLA2088_LOCUS14743</name>
</gene>
<comment type="caution">
    <text evidence="1">The sequence shown here is derived from an EMBL/GenBank/DDBJ whole genome shotgun (WGS) entry which is preliminary data.</text>
</comment>
<evidence type="ECO:0000313" key="2">
    <source>
        <dbReference type="Proteomes" id="UP000626109"/>
    </source>
</evidence>
<sequence>ADLRSWTSKDPVTGKEIVTGDKLLEEFDFIVVKRPGYEVEDLKAFGPRMMWMNMPDGMKSTDSNLSSTEVRRRADLSYRAGEEKLQLLDGLIPPAVFNYIKREQIYKPTDL</sequence>
<dbReference type="SUPFAM" id="SSF52374">
    <property type="entry name" value="Nucleotidylyl transferase"/>
    <property type="match status" value="1"/>
</dbReference>
<proteinExistence type="predicted"/>
<organism evidence="1 2">
    <name type="scientific">Polarella glacialis</name>
    <name type="common">Dinoflagellate</name>
    <dbReference type="NCBI Taxonomy" id="89957"/>
    <lineage>
        <taxon>Eukaryota</taxon>
        <taxon>Sar</taxon>
        <taxon>Alveolata</taxon>
        <taxon>Dinophyceae</taxon>
        <taxon>Suessiales</taxon>
        <taxon>Suessiaceae</taxon>
        <taxon>Polarella</taxon>
    </lineage>
</organism>
<dbReference type="EMBL" id="CAJNNW010017973">
    <property type="protein sequence ID" value="CAE8662139.1"/>
    <property type="molecule type" value="Genomic_DNA"/>
</dbReference>
<dbReference type="AlphaFoldDB" id="A0A813J2P0"/>
<evidence type="ECO:0008006" key="3">
    <source>
        <dbReference type="Google" id="ProtNLM"/>
    </source>
</evidence>
<dbReference type="Gene3D" id="3.40.50.620">
    <property type="entry name" value="HUPs"/>
    <property type="match status" value="1"/>
</dbReference>
<dbReference type="InterPro" id="IPR014729">
    <property type="entry name" value="Rossmann-like_a/b/a_fold"/>
</dbReference>
<protein>
    <recommendedName>
        <fullName evidence="3">Nicotinamide-nucleotide adenylyltransferase</fullName>
    </recommendedName>
</protein>
<evidence type="ECO:0000313" key="1">
    <source>
        <dbReference type="EMBL" id="CAE8662139.1"/>
    </source>
</evidence>
<accession>A0A813J2P0</accession>
<reference evidence="1" key="1">
    <citation type="submission" date="2021-02" db="EMBL/GenBank/DDBJ databases">
        <authorList>
            <person name="Dougan E. K."/>
            <person name="Rhodes N."/>
            <person name="Thang M."/>
            <person name="Chan C."/>
        </authorList>
    </citation>
    <scope>NUCLEOTIDE SEQUENCE</scope>
</reference>
<name>A0A813J2P0_POLGL</name>